<feature type="domain" description="Thioredoxin" evidence="9">
    <location>
        <begin position="50"/>
        <end position="187"/>
    </location>
</feature>
<evidence type="ECO:0000256" key="3">
    <source>
        <dbReference type="ARBA" id="ARBA00004856"/>
    </source>
</evidence>
<evidence type="ECO:0000313" key="10">
    <source>
        <dbReference type="EMBL" id="ODN66909.1"/>
    </source>
</evidence>
<evidence type="ECO:0000256" key="1">
    <source>
        <dbReference type="ARBA" id="ARBA00003475"/>
    </source>
</evidence>
<dbReference type="EMBL" id="MCRI01000012">
    <property type="protein sequence ID" value="ODN66909.1"/>
    <property type="molecule type" value="Genomic_DNA"/>
</dbReference>
<gene>
    <name evidence="10" type="primary">mauD_2</name>
    <name evidence="10" type="ORF">A9E74_01461</name>
</gene>
<dbReference type="SUPFAM" id="SSF52833">
    <property type="entry name" value="Thioredoxin-like"/>
    <property type="match status" value="1"/>
</dbReference>
<dbReference type="PROSITE" id="PS51352">
    <property type="entry name" value="THIOREDOXIN_2"/>
    <property type="match status" value="1"/>
</dbReference>
<comment type="function">
    <text evidence="1">May be specifically involved in the processing, transport, and/or maturation of the MADH beta-subunit.</text>
</comment>
<keyword evidence="5 8" id="KW-0812">Transmembrane</keyword>
<dbReference type="Pfam" id="PF13098">
    <property type="entry name" value="Thioredoxin_2"/>
    <property type="match status" value="1"/>
</dbReference>
<keyword evidence="6 8" id="KW-1133">Transmembrane helix</keyword>
<evidence type="ECO:0000256" key="7">
    <source>
        <dbReference type="ARBA" id="ARBA00023136"/>
    </source>
</evidence>
<dbReference type="InterPro" id="IPR013766">
    <property type="entry name" value="Thioredoxin_domain"/>
</dbReference>
<dbReference type="NCBIfam" id="TIGR02661">
    <property type="entry name" value="MauD"/>
    <property type="match status" value="1"/>
</dbReference>
<dbReference type="UniPathway" id="UPA00895"/>
<organism evidence="10 11">
    <name type="scientific">Methylophaga muralis</name>
    <dbReference type="NCBI Taxonomy" id="291169"/>
    <lineage>
        <taxon>Bacteria</taxon>
        <taxon>Pseudomonadati</taxon>
        <taxon>Pseudomonadota</taxon>
        <taxon>Gammaproteobacteria</taxon>
        <taxon>Thiotrichales</taxon>
        <taxon>Piscirickettsiaceae</taxon>
        <taxon>Methylophaga</taxon>
    </lineage>
</organism>
<protein>
    <recommendedName>
        <fullName evidence="4">Methylamine utilization protein MauD</fullName>
    </recommendedName>
</protein>
<dbReference type="PATRIC" id="fig|291169.3.peg.1465"/>
<feature type="transmembrane region" description="Helical" evidence="8">
    <location>
        <begin position="6"/>
        <end position="28"/>
    </location>
</feature>
<reference evidence="10 11" key="1">
    <citation type="submission" date="2016-07" db="EMBL/GenBank/DDBJ databases">
        <title>Draft Genome Sequence of Methylophaga muralis Bur 1.</title>
        <authorList>
            <person name="Vasilenko O.V."/>
            <person name="Doronina N.V."/>
            <person name="Shmareva M.N."/>
            <person name="Tarlachkov S.V."/>
            <person name="Mustakhimov I."/>
            <person name="Trotsenko Y.A."/>
        </authorList>
    </citation>
    <scope>NUCLEOTIDE SEQUENCE [LARGE SCALE GENOMIC DNA]</scope>
    <source>
        <strain evidence="10 11">Bur 1</strain>
    </source>
</reference>
<dbReference type="RefSeq" id="WP_069295926.1">
    <property type="nucleotide sequence ID" value="NZ_MCRI01000012.1"/>
</dbReference>
<evidence type="ECO:0000256" key="2">
    <source>
        <dbReference type="ARBA" id="ARBA00004167"/>
    </source>
</evidence>
<dbReference type="Proteomes" id="UP000094379">
    <property type="component" value="Unassembled WGS sequence"/>
</dbReference>
<evidence type="ECO:0000256" key="8">
    <source>
        <dbReference type="SAM" id="Phobius"/>
    </source>
</evidence>
<evidence type="ECO:0000256" key="5">
    <source>
        <dbReference type="ARBA" id="ARBA00022692"/>
    </source>
</evidence>
<dbReference type="GO" id="GO:0030416">
    <property type="term" value="P:methylamine metabolic process"/>
    <property type="evidence" value="ECO:0007669"/>
    <property type="project" value="InterPro"/>
</dbReference>
<dbReference type="GO" id="GO:0016020">
    <property type="term" value="C:membrane"/>
    <property type="evidence" value="ECO:0007669"/>
    <property type="project" value="UniProtKB-SubCell"/>
</dbReference>
<dbReference type="InterPro" id="IPR036249">
    <property type="entry name" value="Thioredoxin-like_sf"/>
</dbReference>
<evidence type="ECO:0000259" key="9">
    <source>
        <dbReference type="PROSITE" id="PS51352"/>
    </source>
</evidence>
<evidence type="ECO:0000256" key="6">
    <source>
        <dbReference type="ARBA" id="ARBA00022989"/>
    </source>
</evidence>
<proteinExistence type="predicted"/>
<dbReference type="Gene3D" id="3.40.30.10">
    <property type="entry name" value="Glutaredoxin"/>
    <property type="match status" value="1"/>
</dbReference>
<dbReference type="InterPro" id="IPR013478">
    <property type="entry name" value="MeN_DH_accessory"/>
</dbReference>
<keyword evidence="11" id="KW-1185">Reference proteome</keyword>
<comment type="pathway">
    <text evidence="3">One-carbon metabolism; methylamine degradation.</text>
</comment>
<dbReference type="AlphaFoldDB" id="A0A1E3GS90"/>
<name>A0A1E3GS90_9GAMM</name>
<dbReference type="STRING" id="291169.A9E74_01461"/>
<sequence>MNFEFLIASNVLLWGAFLALAALMLGVIRQIGLLHERSAPLGAMMIDHGPDIGEKSPVFNVTTIDEKPLLVGRAITAGRPSLLMFTGPSCPVCAKLLPIIRSVAAAEGTDVILISDGTQAEHREFLQNHPLQGERYVVSAEIGMRYQVSKVPYGVLLDQDGVIQSKGLCNTREHVESLFEVIRLGHSSLQSFMKEGTAVPAAGLGKETHVH</sequence>
<evidence type="ECO:0000256" key="4">
    <source>
        <dbReference type="ARBA" id="ARBA00019076"/>
    </source>
</evidence>
<comment type="subcellular location">
    <subcellularLocation>
        <location evidence="2">Membrane</location>
        <topology evidence="2">Single-pass membrane protein</topology>
    </subcellularLocation>
</comment>
<keyword evidence="7 8" id="KW-0472">Membrane</keyword>
<accession>A0A1E3GS90</accession>
<evidence type="ECO:0000313" key="11">
    <source>
        <dbReference type="Proteomes" id="UP000094379"/>
    </source>
</evidence>
<comment type="caution">
    <text evidence="10">The sequence shown here is derived from an EMBL/GenBank/DDBJ whole genome shotgun (WGS) entry which is preliminary data.</text>
</comment>
<dbReference type="InterPro" id="IPR012336">
    <property type="entry name" value="Thioredoxin-like_fold"/>
</dbReference>